<comment type="cofactor">
    <cofactor evidence="12">
        <name>Mg(2+)</name>
        <dbReference type="ChEBI" id="CHEBI:18420"/>
    </cofactor>
    <text evidence="12">Mg(2+) is required for catalysis and for stabilizing the dimer.</text>
</comment>
<feature type="active site" description="Proton donor" evidence="9 10">
    <location>
        <position position="208"/>
    </location>
</feature>
<dbReference type="GO" id="GO:0000015">
    <property type="term" value="C:phosphopyruvate hydratase complex"/>
    <property type="evidence" value="ECO:0007669"/>
    <property type="project" value="InterPro"/>
</dbReference>
<evidence type="ECO:0000256" key="1">
    <source>
        <dbReference type="ARBA" id="ARBA00005031"/>
    </source>
</evidence>
<sequence length="441" mass="49255">MNIKNILAREILDSRGDPTVEVAVTLENGVTRVASVPSGASTGSHEAVELRDNDKKRYDGKGVLKAVRNVNEKINKLLSGLDVLEQEKIDRKMIELDNSANKENLGANGMLGVSLACARAGATAKSLPIYQYLREIYQLKNPISLPIPLFNVFNGGKHADTNLDFQEFHIIPVKNVNFKERLRIGSEVFHALGRVLKKEGLDIDVGNEGGYAPNIDSSIKAVDYILSSIAEAGYKAGQEIVLGMDAGASTFYLPGERLYNFSLDESFLDSDQLIYLYREWFAKYPFLLIEDPLAEDDWYAWQKMTKEFAAINLSVHNYKLDNKKFIKLREKYLRPIIVGDDLFTTNVNRLREGVQLSVANSVVVKPNQIGTLTETIKFAKLAQDHDYELVISHRSGETHDDFIADLAVALGAEFIKAGAPSRGERVAKYNRLLQIEEEIIS</sequence>
<dbReference type="SUPFAM" id="SSF54826">
    <property type="entry name" value="Enolase N-terminal domain-like"/>
    <property type="match status" value="1"/>
</dbReference>
<organism evidence="15 16">
    <name type="scientific">Candidatus Kuenenbacteria bacterium GW2011_GWA2_42_15</name>
    <dbReference type="NCBI Taxonomy" id="1618677"/>
    <lineage>
        <taxon>Bacteria</taxon>
        <taxon>Candidatus Kueneniibacteriota</taxon>
    </lineage>
</organism>
<dbReference type="NCBIfam" id="TIGR01060">
    <property type="entry name" value="eno"/>
    <property type="match status" value="1"/>
</dbReference>
<evidence type="ECO:0000256" key="10">
    <source>
        <dbReference type="PIRSR" id="PIRSR001400-1"/>
    </source>
</evidence>
<gene>
    <name evidence="9" type="primary">eno</name>
    <name evidence="15" type="ORF">UV02_C0011G0014</name>
</gene>
<reference evidence="15 16" key="1">
    <citation type="journal article" date="2015" name="Nature">
        <title>rRNA introns, odd ribosomes, and small enigmatic genomes across a large radiation of phyla.</title>
        <authorList>
            <person name="Brown C.T."/>
            <person name="Hug L.A."/>
            <person name="Thomas B.C."/>
            <person name="Sharon I."/>
            <person name="Castelle C.J."/>
            <person name="Singh A."/>
            <person name="Wilkins M.J."/>
            <person name="Williams K.H."/>
            <person name="Banfield J.F."/>
        </authorList>
    </citation>
    <scope>NUCLEOTIDE SEQUENCE [LARGE SCALE GENOMIC DNA]</scope>
</reference>
<comment type="pathway">
    <text evidence="1 9">Carbohydrate degradation; glycolysis; pyruvate from D-glyceraldehyde 3-phosphate: step 4/5.</text>
</comment>
<dbReference type="SMART" id="SM01193">
    <property type="entry name" value="Enolase_N"/>
    <property type="match status" value="1"/>
</dbReference>
<evidence type="ECO:0000256" key="9">
    <source>
        <dbReference type="HAMAP-Rule" id="MF_00318"/>
    </source>
</evidence>
<comment type="cofactor">
    <cofactor evidence="9">
        <name>Mg(2+)</name>
        <dbReference type="ChEBI" id="CHEBI:18420"/>
    </cofactor>
    <text evidence="9">Binds a second Mg(2+) ion via substrate during catalysis.</text>
</comment>
<dbReference type="EMBL" id="LCCW01000011">
    <property type="protein sequence ID" value="KKS42566.1"/>
    <property type="molecule type" value="Genomic_DNA"/>
</dbReference>
<evidence type="ECO:0000256" key="12">
    <source>
        <dbReference type="PIRSR" id="PIRSR001400-3"/>
    </source>
</evidence>
<keyword evidence="6 9" id="KW-0460">Magnesium</keyword>
<feature type="binding site" evidence="11">
    <location>
        <position position="340"/>
    </location>
    <ligand>
        <name>substrate</name>
    </ligand>
</feature>
<keyword evidence="8 9" id="KW-0456">Lyase</keyword>
<comment type="caution">
    <text evidence="15">The sequence shown here is derived from an EMBL/GenBank/DDBJ whole genome shotgun (WGS) entry which is preliminary data.</text>
</comment>
<feature type="binding site" evidence="9 12">
    <location>
        <position position="245"/>
    </location>
    <ligand>
        <name>Mg(2+)</name>
        <dbReference type="ChEBI" id="CHEBI:18420"/>
    </ligand>
</feature>
<name>A0A0G1B8B0_9BACT</name>
<keyword evidence="5 9" id="KW-0964">Secreted</keyword>
<dbReference type="GO" id="GO:0006096">
    <property type="term" value="P:glycolytic process"/>
    <property type="evidence" value="ECO:0007669"/>
    <property type="project" value="UniProtKB-UniRule"/>
</dbReference>
<dbReference type="SUPFAM" id="SSF51604">
    <property type="entry name" value="Enolase C-terminal domain-like"/>
    <property type="match status" value="1"/>
</dbReference>
<dbReference type="PIRSF" id="PIRSF001400">
    <property type="entry name" value="Enolase"/>
    <property type="match status" value="1"/>
</dbReference>
<dbReference type="AlphaFoldDB" id="A0A0G1B8B0"/>
<dbReference type="InterPro" id="IPR020810">
    <property type="entry name" value="Enolase_C"/>
</dbReference>
<keyword evidence="9" id="KW-0963">Cytoplasm</keyword>
<feature type="binding site" evidence="9">
    <location>
        <position position="394"/>
    </location>
    <ligand>
        <name>(2R)-2-phosphoglycerate</name>
        <dbReference type="ChEBI" id="CHEBI:58289"/>
    </ligand>
</feature>
<comment type="catalytic activity">
    <reaction evidence="9">
        <text>(2R)-2-phosphoglycerate = phosphoenolpyruvate + H2O</text>
        <dbReference type="Rhea" id="RHEA:10164"/>
        <dbReference type="ChEBI" id="CHEBI:15377"/>
        <dbReference type="ChEBI" id="CHEBI:58289"/>
        <dbReference type="ChEBI" id="CHEBI:58702"/>
        <dbReference type="EC" id="4.2.1.11"/>
    </reaction>
</comment>
<keyword evidence="7 9" id="KW-0324">Glycolysis</keyword>
<feature type="binding site" evidence="9">
    <location>
        <position position="416"/>
    </location>
    <ligand>
        <name>(2R)-2-phosphoglycerate</name>
        <dbReference type="ChEBI" id="CHEBI:58289"/>
    </ligand>
</feature>
<proteinExistence type="inferred from homology"/>
<dbReference type="Pfam" id="PF00113">
    <property type="entry name" value="Enolase_C"/>
    <property type="match status" value="2"/>
</dbReference>
<evidence type="ECO:0000313" key="16">
    <source>
        <dbReference type="Proteomes" id="UP000034516"/>
    </source>
</evidence>
<dbReference type="PANTHER" id="PTHR11902">
    <property type="entry name" value="ENOLASE"/>
    <property type="match status" value="1"/>
</dbReference>
<dbReference type="InterPro" id="IPR000941">
    <property type="entry name" value="Enolase"/>
</dbReference>
<dbReference type="Proteomes" id="UP000034516">
    <property type="component" value="Unassembled WGS sequence"/>
</dbReference>
<dbReference type="GO" id="GO:0005576">
    <property type="term" value="C:extracellular region"/>
    <property type="evidence" value="ECO:0007669"/>
    <property type="project" value="UniProtKB-SubCell"/>
</dbReference>
<dbReference type="SMART" id="SM01192">
    <property type="entry name" value="Enolase_C"/>
    <property type="match status" value="1"/>
</dbReference>
<dbReference type="EC" id="4.2.1.11" evidence="3 9"/>
<dbReference type="HAMAP" id="MF_00318">
    <property type="entry name" value="Enolase"/>
    <property type="match status" value="1"/>
</dbReference>
<evidence type="ECO:0000313" key="15">
    <source>
        <dbReference type="EMBL" id="KKS42566.1"/>
    </source>
</evidence>
<dbReference type="UniPathway" id="UPA00109">
    <property type="reaction ID" value="UER00187"/>
</dbReference>
<dbReference type="InterPro" id="IPR020811">
    <property type="entry name" value="Enolase_N"/>
</dbReference>
<evidence type="ECO:0000256" key="4">
    <source>
        <dbReference type="ARBA" id="ARBA00017068"/>
    </source>
</evidence>
<dbReference type="PRINTS" id="PR00148">
    <property type="entry name" value="ENOLASE"/>
</dbReference>
<comment type="subcellular location">
    <subcellularLocation>
        <location evidence="9">Cytoplasm</location>
    </subcellularLocation>
    <subcellularLocation>
        <location evidence="9">Secreted</location>
    </subcellularLocation>
    <subcellularLocation>
        <location evidence="9">Cell surface</location>
    </subcellularLocation>
    <text evidence="9">Fractions of enolase are present in both the cytoplasm and on the cell surface.</text>
</comment>
<dbReference type="GO" id="GO:0000287">
    <property type="term" value="F:magnesium ion binding"/>
    <property type="evidence" value="ECO:0007669"/>
    <property type="project" value="UniProtKB-UniRule"/>
</dbReference>
<dbReference type="CDD" id="cd03313">
    <property type="entry name" value="enolase"/>
    <property type="match status" value="1"/>
</dbReference>
<dbReference type="Pfam" id="PF03952">
    <property type="entry name" value="Enolase_N"/>
    <property type="match status" value="1"/>
</dbReference>
<dbReference type="PATRIC" id="fig|1618677.3.peg.219"/>
<dbReference type="InterPro" id="IPR020809">
    <property type="entry name" value="Enolase_CS"/>
</dbReference>
<dbReference type="GO" id="GO:0009986">
    <property type="term" value="C:cell surface"/>
    <property type="evidence" value="ECO:0007669"/>
    <property type="project" value="UniProtKB-SubCell"/>
</dbReference>
<feature type="binding site" evidence="11">
    <location>
        <begin position="392"/>
        <end position="395"/>
    </location>
    <ligand>
        <name>substrate</name>
    </ligand>
</feature>
<feature type="domain" description="Enolase C-terminal TIM barrel" evidence="13">
    <location>
        <begin position="142"/>
        <end position="441"/>
    </location>
</feature>
<feature type="active site" description="Proton acceptor" evidence="9 10">
    <location>
        <position position="365"/>
    </location>
</feature>
<dbReference type="InterPro" id="IPR029017">
    <property type="entry name" value="Enolase-like_N"/>
</dbReference>
<evidence type="ECO:0000256" key="8">
    <source>
        <dbReference type="ARBA" id="ARBA00023239"/>
    </source>
</evidence>
<feature type="binding site" evidence="11">
    <location>
        <position position="158"/>
    </location>
    <ligand>
        <name>substrate</name>
    </ligand>
</feature>
<comment type="function">
    <text evidence="9">Catalyzes the reversible conversion of 2-phosphoglycerate (2-PG) into phosphoenolpyruvate (PEP). It is essential for the degradation of carbohydrates via glycolysis.</text>
</comment>
<feature type="domain" description="Enolase N-terminal" evidence="14">
    <location>
        <begin position="3"/>
        <end position="133"/>
    </location>
</feature>
<dbReference type="PANTHER" id="PTHR11902:SF1">
    <property type="entry name" value="ENOLASE"/>
    <property type="match status" value="1"/>
</dbReference>
<feature type="binding site" evidence="11">
    <location>
        <position position="167"/>
    </location>
    <ligand>
        <name>substrate</name>
    </ligand>
</feature>
<protein>
    <recommendedName>
        <fullName evidence="4 9">Enolase</fullName>
        <ecNumber evidence="3 9">4.2.1.11</ecNumber>
    </recommendedName>
    <alternativeName>
        <fullName evidence="9">2-phospho-D-glycerate hydro-lyase</fullName>
    </alternativeName>
    <alternativeName>
        <fullName evidence="9">2-phosphoglycerate dehydratase</fullName>
    </alternativeName>
</protein>
<evidence type="ECO:0000256" key="11">
    <source>
        <dbReference type="PIRSR" id="PIRSR001400-2"/>
    </source>
</evidence>
<evidence type="ECO:0000256" key="7">
    <source>
        <dbReference type="ARBA" id="ARBA00023152"/>
    </source>
</evidence>
<dbReference type="Gene3D" id="3.30.390.10">
    <property type="entry name" value="Enolase-like, N-terminal domain"/>
    <property type="match status" value="1"/>
</dbReference>
<dbReference type="FunFam" id="3.30.390.10:FF:000001">
    <property type="entry name" value="Enolase"/>
    <property type="match status" value="1"/>
</dbReference>
<evidence type="ECO:0000259" key="13">
    <source>
        <dbReference type="SMART" id="SM01192"/>
    </source>
</evidence>
<feature type="binding site" evidence="9 12">
    <location>
        <position position="340"/>
    </location>
    <ligand>
        <name>Mg(2+)</name>
        <dbReference type="ChEBI" id="CHEBI:18420"/>
    </ligand>
</feature>
<feature type="binding site" evidence="9">
    <location>
        <position position="166"/>
    </location>
    <ligand>
        <name>(2R)-2-phosphoglycerate</name>
        <dbReference type="ChEBI" id="CHEBI:58289"/>
    </ligand>
</feature>
<dbReference type="Gene3D" id="3.20.20.120">
    <property type="entry name" value="Enolase-like C-terminal domain"/>
    <property type="match status" value="1"/>
</dbReference>
<evidence type="ECO:0000256" key="2">
    <source>
        <dbReference type="ARBA" id="ARBA00009604"/>
    </source>
</evidence>
<feature type="binding site" evidence="9">
    <location>
        <position position="365"/>
    </location>
    <ligand>
        <name>(2R)-2-phosphoglycerate</name>
        <dbReference type="ChEBI" id="CHEBI:58289"/>
    </ligand>
</feature>
<evidence type="ECO:0000256" key="6">
    <source>
        <dbReference type="ARBA" id="ARBA00022842"/>
    </source>
</evidence>
<keyword evidence="9 12" id="KW-0479">Metal-binding</keyword>
<dbReference type="GO" id="GO:0004634">
    <property type="term" value="F:phosphopyruvate hydratase activity"/>
    <property type="evidence" value="ECO:0007669"/>
    <property type="project" value="UniProtKB-UniRule"/>
</dbReference>
<evidence type="ECO:0000259" key="14">
    <source>
        <dbReference type="SMART" id="SM01193"/>
    </source>
</evidence>
<feature type="binding site" evidence="9">
    <location>
        <position position="395"/>
    </location>
    <ligand>
        <name>(2R)-2-phosphoglycerate</name>
        <dbReference type="ChEBI" id="CHEBI:58289"/>
    </ligand>
</feature>
<accession>A0A0G1B8B0</accession>
<feature type="binding site" evidence="9 12">
    <location>
        <position position="290"/>
    </location>
    <ligand>
        <name>Mg(2+)</name>
        <dbReference type="ChEBI" id="CHEBI:18420"/>
    </ligand>
</feature>
<dbReference type="PROSITE" id="PS00164">
    <property type="entry name" value="ENOLASE"/>
    <property type="match status" value="1"/>
</dbReference>
<dbReference type="InterPro" id="IPR036849">
    <property type="entry name" value="Enolase-like_C_sf"/>
</dbReference>
<evidence type="ECO:0000256" key="5">
    <source>
        <dbReference type="ARBA" id="ARBA00022525"/>
    </source>
</evidence>
<comment type="similarity">
    <text evidence="2 9">Belongs to the enolase family.</text>
</comment>
<feature type="binding site" evidence="11">
    <location>
        <position position="290"/>
    </location>
    <ligand>
        <name>substrate</name>
    </ligand>
</feature>
<evidence type="ECO:0000256" key="3">
    <source>
        <dbReference type="ARBA" id="ARBA00012058"/>
    </source>
</evidence>
<feature type="binding site" evidence="11">
    <location>
        <position position="416"/>
    </location>
    <ligand>
        <name>substrate</name>
    </ligand>
</feature>